<name>A0ABR6XD76_9BURK</name>
<dbReference type="SUPFAM" id="SSF52821">
    <property type="entry name" value="Rhodanese/Cell cycle control phosphatase"/>
    <property type="match status" value="1"/>
</dbReference>
<dbReference type="EMBL" id="JACOFT010000002">
    <property type="protein sequence ID" value="MBC3810874.1"/>
    <property type="molecule type" value="Genomic_DNA"/>
</dbReference>
<keyword evidence="3" id="KW-1185">Reference proteome</keyword>
<dbReference type="InterPro" id="IPR036873">
    <property type="entry name" value="Rhodanese-like_dom_sf"/>
</dbReference>
<dbReference type="InterPro" id="IPR001763">
    <property type="entry name" value="Rhodanese-like_dom"/>
</dbReference>
<evidence type="ECO:0000259" key="1">
    <source>
        <dbReference type="PROSITE" id="PS50206"/>
    </source>
</evidence>
<evidence type="ECO:0000313" key="2">
    <source>
        <dbReference type="EMBL" id="MBC3810874.1"/>
    </source>
</evidence>
<protein>
    <submittedName>
        <fullName evidence="2">Rhodanese-like domain-containing protein</fullName>
    </submittedName>
</protein>
<reference evidence="2 3" key="1">
    <citation type="submission" date="2020-08" db="EMBL/GenBank/DDBJ databases">
        <title>Novel species isolated from subtropical streams in China.</title>
        <authorList>
            <person name="Lu H."/>
        </authorList>
    </citation>
    <scope>NUCLEOTIDE SEQUENCE [LARGE SCALE GENOMIC DNA]</scope>
    <source>
        <strain evidence="2 3">CCTCC AB 2015119</strain>
    </source>
</reference>
<sequence length="109" mass="11301">MSLLGKLIGAFVGTEQELPANAILIDVRSSGEYQAGYIAGADSLPLGEVGDRIHSVVPDKDAPVIVYCQSGARSASAKNILANMGYTNVVNGGGVGSLALRLQKQICRL</sequence>
<evidence type="ECO:0000313" key="3">
    <source>
        <dbReference type="Proteomes" id="UP000637632"/>
    </source>
</evidence>
<dbReference type="PROSITE" id="PS50206">
    <property type="entry name" value="RHODANESE_3"/>
    <property type="match status" value="1"/>
</dbReference>
<dbReference type="PANTHER" id="PTHR43031">
    <property type="entry name" value="FAD-DEPENDENT OXIDOREDUCTASE"/>
    <property type="match status" value="1"/>
</dbReference>
<proteinExistence type="predicted"/>
<dbReference type="InterPro" id="IPR050229">
    <property type="entry name" value="GlpE_sulfurtransferase"/>
</dbReference>
<organism evidence="2 3">
    <name type="scientific">Undibacterium aquatile</name>
    <dbReference type="NCBI Taxonomy" id="1537398"/>
    <lineage>
        <taxon>Bacteria</taxon>
        <taxon>Pseudomonadati</taxon>
        <taxon>Pseudomonadota</taxon>
        <taxon>Betaproteobacteria</taxon>
        <taxon>Burkholderiales</taxon>
        <taxon>Oxalobacteraceae</taxon>
        <taxon>Undibacterium</taxon>
    </lineage>
</organism>
<gene>
    <name evidence="2" type="ORF">H8K26_05415</name>
</gene>
<accession>A0ABR6XD76</accession>
<dbReference type="PANTHER" id="PTHR43031:SF18">
    <property type="entry name" value="RHODANESE-RELATED SULFURTRANSFERASES"/>
    <property type="match status" value="1"/>
</dbReference>
<feature type="domain" description="Rhodanese" evidence="1">
    <location>
        <begin position="18"/>
        <end position="104"/>
    </location>
</feature>
<dbReference type="Proteomes" id="UP000637632">
    <property type="component" value="Unassembled WGS sequence"/>
</dbReference>
<dbReference type="Gene3D" id="3.40.250.10">
    <property type="entry name" value="Rhodanese-like domain"/>
    <property type="match status" value="1"/>
</dbReference>
<comment type="caution">
    <text evidence="2">The sequence shown here is derived from an EMBL/GenBank/DDBJ whole genome shotgun (WGS) entry which is preliminary data.</text>
</comment>
<dbReference type="SMART" id="SM00450">
    <property type="entry name" value="RHOD"/>
    <property type="match status" value="1"/>
</dbReference>
<dbReference type="RefSeq" id="WP_190477922.1">
    <property type="nucleotide sequence ID" value="NZ_JACOFT010000002.1"/>
</dbReference>
<dbReference type="CDD" id="cd00158">
    <property type="entry name" value="RHOD"/>
    <property type="match status" value="1"/>
</dbReference>
<dbReference type="Pfam" id="PF00581">
    <property type="entry name" value="Rhodanese"/>
    <property type="match status" value="1"/>
</dbReference>